<gene>
    <name evidence="2" type="ORF">CPELLU_LOCUS10959</name>
</gene>
<dbReference type="AlphaFoldDB" id="A0A9N9EP46"/>
<dbReference type="GO" id="GO:0003677">
    <property type="term" value="F:DNA binding"/>
    <property type="evidence" value="ECO:0007669"/>
    <property type="project" value="InterPro"/>
</dbReference>
<dbReference type="Proteomes" id="UP000789759">
    <property type="component" value="Unassembled WGS sequence"/>
</dbReference>
<dbReference type="GO" id="GO:0006302">
    <property type="term" value="P:double-strand break repair"/>
    <property type="evidence" value="ECO:0007669"/>
    <property type="project" value="UniProtKB-ARBA"/>
</dbReference>
<dbReference type="Pfam" id="PF04471">
    <property type="entry name" value="Mrr_cat"/>
    <property type="match status" value="1"/>
</dbReference>
<dbReference type="GO" id="GO:0004519">
    <property type="term" value="F:endonuclease activity"/>
    <property type="evidence" value="ECO:0007669"/>
    <property type="project" value="InterPro"/>
</dbReference>
<dbReference type="PROSITE" id="PS00028">
    <property type="entry name" value="ZINC_FINGER_C2H2_1"/>
    <property type="match status" value="1"/>
</dbReference>
<protein>
    <submittedName>
        <fullName evidence="2">3880_t:CDS:1</fullName>
    </submittedName>
</protein>
<name>A0A9N9EP46_9GLOM</name>
<dbReference type="Gene3D" id="3.90.1570.10">
    <property type="entry name" value="tt1808, chain A"/>
    <property type="match status" value="1"/>
</dbReference>
<organism evidence="2 3">
    <name type="scientific">Cetraspora pellucida</name>
    <dbReference type="NCBI Taxonomy" id="1433469"/>
    <lineage>
        <taxon>Eukaryota</taxon>
        <taxon>Fungi</taxon>
        <taxon>Fungi incertae sedis</taxon>
        <taxon>Mucoromycota</taxon>
        <taxon>Glomeromycotina</taxon>
        <taxon>Glomeromycetes</taxon>
        <taxon>Diversisporales</taxon>
        <taxon>Gigasporaceae</taxon>
        <taxon>Cetraspora</taxon>
    </lineage>
</organism>
<dbReference type="InterPro" id="IPR007560">
    <property type="entry name" value="Restrct_endonuc_IV_Mrr"/>
</dbReference>
<keyword evidence="3" id="KW-1185">Reference proteome</keyword>
<dbReference type="SUPFAM" id="SSF52980">
    <property type="entry name" value="Restriction endonuclease-like"/>
    <property type="match status" value="1"/>
</dbReference>
<dbReference type="OrthoDB" id="88517at2759"/>
<reference evidence="2" key="1">
    <citation type="submission" date="2021-06" db="EMBL/GenBank/DDBJ databases">
        <authorList>
            <person name="Kallberg Y."/>
            <person name="Tangrot J."/>
            <person name="Rosling A."/>
        </authorList>
    </citation>
    <scope>NUCLEOTIDE SEQUENCE</scope>
    <source>
        <strain evidence="2">FL966</strain>
    </source>
</reference>
<sequence length="299" mass="33619">MPETEVVAVVIEHSFYIKRRIFEVDVVELLKSLGVNVKHVGIESASWPPLYDGERSSVRYTLITGSTSPGRNDGGIDIIGEIGEVTILFQCKNWDNPIGSSVVREMRGVVCQENPETVVSEIARQLANWNIETHQNGRVTSSQGGFNFNVGGVRTIRAPDVAFTPKRTTHGLNALQNWTFRGQPFTPIFVVELGFLVSIWQDNNGQLQENIYSWRWDENNTERHYEHGWRSMNTGQEILSGFVLDVDMIEEAISQQDSGSSDDDVTNIPCNGPGCTATFTSHHAFLKHYQKDHALKRRV</sequence>
<feature type="domain" description="C2H2-type" evidence="1">
    <location>
        <begin position="270"/>
        <end position="293"/>
    </location>
</feature>
<evidence type="ECO:0000259" key="1">
    <source>
        <dbReference type="PROSITE" id="PS00028"/>
    </source>
</evidence>
<dbReference type="InterPro" id="IPR011335">
    <property type="entry name" value="Restrct_endonuc-II-like"/>
</dbReference>
<accession>A0A9N9EP46</accession>
<dbReference type="EMBL" id="CAJVQA010009362">
    <property type="protein sequence ID" value="CAG8684045.1"/>
    <property type="molecule type" value="Genomic_DNA"/>
</dbReference>
<evidence type="ECO:0000313" key="3">
    <source>
        <dbReference type="Proteomes" id="UP000789759"/>
    </source>
</evidence>
<dbReference type="InterPro" id="IPR012296">
    <property type="entry name" value="Nuclease_put_TT1808"/>
</dbReference>
<proteinExistence type="predicted"/>
<comment type="caution">
    <text evidence="2">The sequence shown here is derived from an EMBL/GenBank/DDBJ whole genome shotgun (WGS) entry which is preliminary data.</text>
</comment>
<dbReference type="InterPro" id="IPR013087">
    <property type="entry name" value="Znf_C2H2_type"/>
</dbReference>
<evidence type="ECO:0000313" key="2">
    <source>
        <dbReference type="EMBL" id="CAG8684045.1"/>
    </source>
</evidence>
<dbReference type="GO" id="GO:0009307">
    <property type="term" value="P:DNA restriction-modification system"/>
    <property type="evidence" value="ECO:0007669"/>
    <property type="project" value="InterPro"/>
</dbReference>